<dbReference type="EMBL" id="JAQIPB010000013">
    <property type="protein sequence ID" value="MDA7419012.1"/>
    <property type="molecule type" value="Genomic_DNA"/>
</dbReference>
<dbReference type="SUPFAM" id="SSF50249">
    <property type="entry name" value="Nucleic acid-binding proteins"/>
    <property type="match status" value="1"/>
</dbReference>
<dbReference type="RefSeq" id="WP_271430213.1">
    <property type="nucleotide sequence ID" value="NZ_JAQIPB010000013.1"/>
</dbReference>
<dbReference type="AlphaFoldDB" id="A0AAE3T185"/>
<name>A0AAE3T185_9BURK</name>
<evidence type="ECO:0000313" key="4">
    <source>
        <dbReference type="Proteomes" id="UP001212602"/>
    </source>
</evidence>
<dbReference type="PANTHER" id="PTHR34075">
    <property type="entry name" value="BLR3430 PROTEIN"/>
    <property type="match status" value="1"/>
</dbReference>
<comment type="caution">
    <text evidence="3">The sequence shown here is derived from an EMBL/GenBank/DDBJ whole genome shotgun (WGS) entry which is preliminary data.</text>
</comment>
<evidence type="ECO:0000313" key="3">
    <source>
        <dbReference type="EMBL" id="MDA7419012.1"/>
    </source>
</evidence>
<gene>
    <name evidence="3" type="ORF">PGB34_21795</name>
</gene>
<proteinExistence type="predicted"/>
<organism evidence="3 4">
    <name type="scientific">Xenophilus arseniciresistens</name>
    <dbReference type="NCBI Taxonomy" id="1283306"/>
    <lineage>
        <taxon>Bacteria</taxon>
        <taxon>Pseudomonadati</taxon>
        <taxon>Pseudomonadota</taxon>
        <taxon>Betaproteobacteria</taxon>
        <taxon>Burkholderiales</taxon>
        <taxon>Comamonadaceae</taxon>
        <taxon>Xenophilus</taxon>
    </lineage>
</organism>
<dbReference type="InterPro" id="IPR002878">
    <property type="entry name" value="ChsH2_C"/>
</dbReference>
<evidence type="ECO:0000259" key="1">
    <source>
        <dbReference type="Pfam" id="PF01796"/>
    </source>
</evidence>
<dbReference type="InterPro" id="IPR012340">
    <property type="entry name" value="NA-bd_OB-fold"/>
</dbReference>
<dbReference type="Pfam" id="PF01796">
    <property type="entry name" value="OB_ChsH2_C"/>
    <property type="match status" value="1"/>
</dbReference>
<feature type="domain" description="ChsH2 C-terminal OB-fold" evidence="1">
    <location>
        <begin position="63"/>
        <end position="126"/>
    </location>
</feature>
<dbReference type="InterPro" id="IPR052513">
    <property type="entry name" value="Thioester_dehydratase-like"/>
</dbReference>
<accession>A0AAE3T185</accession>
<dbReference type="Pfam" id="PF12172">
    <property type="entry name" value="zf-ChsH2"/>
    <property type="match status" value="1"/>
</dbReference>
<reference evidence="3" key="1">
    <citation type="submission" date="2023-01" db="EMBL/GenBank/DDBJ databases">
        <title>Xenophilus mangrovi sp. nov., isolated from soil of Mangrove nature reserve.</title>
        <authorList>
            <person name="Xu S."/>
            <person name="Liu Z."/>
            <person name="Xu Y."/>
        </authorList>
    </citation>
    <scope>NUCLEOTIDE SEQUENCE</scope>
    <source>
        <strain evidence="3">YW8</strain>
    </source>
</reference>
<dbReference type="InterPro" id="IPR022002">
    <property type="entry name" value="ChsH2_Znr"/>
</dbReference>
<sequence length="140" mass="15867">MTLERIPVARPRAYPPRISAFTQPFWEGLRDGQWQSTCCESCGKFTFPPKPVCPHCWSQKMQWKPLGSRGTLYSWTRIHAAPKVFVDEAPYAVCVVDLEIGLRIATRLVEREGATFECGMPVELVVLQYEDGPLLASRPL</sequence>
<evidence type="ECO:0000259" key="2">
    <source>
        <dbReference type="Pfam" id="PF12172"/>
    </source>
</evidence>
<dbReference type="Proteomes" id="UP001212602">
    <property type="component" value="Unassembled WGS sequence"/>
</dbReference>
<feature type="domain" description="ChsH2 rubredoxin-like zinc ribbon" evidence="2">
    <location>
        <begin position="26"/>
        <end position="61"/>
    </location>
</feature>
<keyword evidence="4" id="KW-1185">Reference proteome</keyword>
<dbReference type="Gene3D" id="6.10.30.10">
    <property type="match status" value="1"/>
</dbReference>
<protein>
    <submittedName>
        <fullName evidence="3">OB-fold domain-containing protein</fullName>
    </submittedName>
</protein>
<dbReference type="PANTHER" id="PTHR34075:SF5">
    <property type="entry name" value="BLR3430 PROTEIN"/>
    <property type="match status" value="1"/>
</dbReference>